<keyword evidence="6" id="KW-1185">Reference proteome</keyword>
<dbReference type="Gene3D" id="1.20.144.10">
    <property type="entry name" value="Phosphatidic acid phosphatase type 2/haloperoxidase"/>
    <property type="match status" value="1"/>
</dbReference>
<dbReference type="AlphaFoldDB" id="A0AA96LH81"/>
<keyword evidence="2" id="KW-1133">Transmembrane helix</keyword>
<feature type="transmembrane region" description="Helical" evidence="2">
    <location>
        <begin position="137"/>
        <end position="158"/>
    </location>
</feature>
<evidence type="ECO:0000259" key="4">
    <source>
        <dbReference type="Pfam" id="PF09335"/>
    </source>
</evidence>
<feature type="transmembrane region" description="Helical" evidence="2">
    <location>
        <begin position="170"/>
        <end position="189"/>
    </location>
</feature>
<dbReference type="KEGG" id="paun:MJA45_09325"/>
<evidence type="ECO:0000256" key="2">
    <source>
        <dbReference type="SAM" id="Phobius"/>
    </source>
</evidence>
<protein>
    <submittedName>
        <fullName evidence="5">VTT domain-containing protein</fullName>
    </submittedName>
</protein>
<gene>
    <name evidence="5" type="ORF">MJA45_09325</name>
</gene>
<feature type="transmembrane region" description="Helical" evidence="2">
    <location>
        <begin position="12"/>
        <end position="29"/>
    </location>
</feature>
<dbReference type="SUPFAM" id="SSF48317">
    <property type="entry name" value="Acid phosphatase/Vanadium-dependent haloperoxidase"/>
    <property type="match status" value="1"/>
</dbReference>
<keyword evidence="2" id="KW-0812">Transmembrane</keyword>
<feature type="transmembrane region" description="Helical" evidence="2">
    <location>
        <begin position="273"/>
        <end position="294"/>
    </location>
</feature>
<keyword evidence="2" id="KW-0472">Membrane</keyword>
<evidence type="ECO:0000313" key="6">
    <source>
        <dbReference type="Proteomes" id="UP001305702"/>
    </source>
</evidence>
<dbReference type="EMBL" id="CP130318">
    <property type="protein sequence ID" value="WNQ13204.1"/>
    <property type="molecule type" value="Genomic_DNA"/>
</dbReference>
<feature type="transmembrane region" description="Helical" evidence="2">
    <location>
        <begin position="345"/>
        <end position="361"/>
    </location>
</feature>
<dbReference type="PANTHER" id="PTHR42709:SF9">
    <property type="entry name" value="ALKALINE PHOSPHATASE LIKE PROTEIN"/>
    <property type="match status" value="1"/>
</dbReference>
<dbReference type="Proteomes" id="UP001305702">
    <property type="component" value="Chromosome"/>
</dbReference>
<feature type="transmembrane region" description="Helical" evidence="2">
    <location>
        <begin position="399"/>
        <end position="420"/>
    </location>
</feature>
<accession>A0AA96LH81</accession>
<dbReference type="InterPro" id="IPR036938">
    <property type="entry name" value="PAP2/HPO_sf"/>
</dbReference>
<dbReference type="Pfam" id="PF01569">
    <property type="entry name" value="PAP2"/>
    <property type="match status" value="1"/>
</dbReference>
<feature type="transmembrane region" description="Helical" evidence="2">
    <location>
        <begin position="306"/>
        <end position="325"/>
    </location>
</feature>
<reference evidence="5 6" key="1">
    <citation type="submission" date="2022-02" db="EMBL/GenBank/DDBJ databases">
        <title>Paenibacillus sp. MBLB1776 Whole Genome Shotgun Sequencing.</title>
        <authorList>
            <person name="Hwang C.Y."/>
            <person name="Cho E.-S."/>
            <person name="Seo M.-J."/>
        </authorList>
    </citation>
    <scope>NUCLEOTIDE SEQUENCE [LARGE SCALE GENOMIC DNA]</scope>
    <source>
        <strain evidence="5 6">MBLB1776</strain>
    </source>
</reference>
<dbReference type="PANTHER" id="PTHR42709">
    <property type="entry name" value="ALKALINE PHOSPHATASE LIKE PROTEIN"/>
    <property type="match status" value="1"/>
</dbReference>
<dbReference type="InterPro" id="IPR032816">
    <property type="entry name" value="VTT_dom"/>
</dbReference>
<comment type="similarity">
    <text evidence="1">Belongs to the DedA family.</text>
</comment>
<dbReference type="Pfam" id="PF09335">
    <property type="entry name" value="VTT_dom"/>
    <property type="match status" value="1"/>
</dbReference>
<evidence type="ECO:0000256" key="1">
    <source>
        <dbReference type="ARBA" id="ARBA00010792"/>
    </source>
</evidence>
<evidence type="ECO:0000313" key="5">
    <source>
        <dbReference type="EMBL" id="WNQ13204.1"/>
    </source>
</evidence>
<feature type="transmembrane region" description="Helical" evidence="2">
    <location>
        <begin position="219"/>
        <end position="239"/>
    </location>
</feature>
<feature type="domain" description="Phosphatidic acid phosphatase type 2/haloperoxidase" evidence="3">
    <location>
        <begin position="338"/>
        <end position="412"/>
    </location>
</feature>
<evidence type="ECO:0000259" key="3">
    <source>
        <dbReference type="Pfam" id="PF01569"/>
    </source>
</evidence>
<dbReference type="RefSeq" id="WP_315606984.1">
    <property type="nucleotide sequence ID" value="NZ_CP130318.1"/>
</dbReference>
<organism evidence="5 6">
    <name type="scientific">Paenibacillus aurantius</name>
    <dbReference type="NCBI Taxonomy" id="2918900"/>
    <lineage>
        <taxon>Bacteria</taxon>
        <taxon>Bacillati</taxon>
        <taxon>Bacillota</taxon>
        <taxon>Bacilli</taxon>
        <taxon>Bacillales</taxon>
        <taxon>Paenibacillaceae</taxon>
        <taxon>Paenibacillus</taxon>
    </lineage>
</organism>
<name>A0AA96LH81_9BACL</name>
<dbReference type="InterPro" id="IPR051311">
    <property type="entry name" value="DedA_domain"/>
</dbReference>
<proteinExistence type="inferred from homology"/>
<feature type="transmembrane region" description="Helical" evidence="2">
    <location>
        <begin position="373"/>
        <end position="393"/>
    </location>
</feature>
<dbReference type="InterPro" id="IPR000326">
    <property type="entry name" value="PAP2/HPO"/>
</dbReference>
<dbReference type="GO" id="GO:0005886">
    <property type="term" value="C:plasma membrane"/>
    <property type="evidence" value="ECO:0007669"/>
    <property type="project" value="TreeGrafter"/>
</dbReference>
<feature type="transmembrane region" description="Helical" evidence="2">
    <location>
        <begin position="49"/>
        <end position="71"/>
    </location>
</feature>
<feature type="domain" description="VTT" evidence="4">
    <location>
        <begin position="29"/>
        <end position="155"/>
    </location>
</feature>
<sequence length="430" mass="48268">MTFITAWLEQYGYGILFIALFLEMLALPLPGEVLLSYAGLLVFQGKLSLPLAILLAGAGASAGMTLSYWIGFRLGKPFFEKYGARFHMGPDKLDKVSHWFQKYGNVSLMVAYFIPGVRHITGYFSGTTRLSFRKYAAFAYSGAFLWVGVFLTLGKLLGPKWELYHHTINRYLLIGGIGTAFILIMVYYYRNRREVWRARATLLLEKGLTRFHTAGNVRFLLISAFAVLVGFLSLAIGMIQDFLAQEFSMFDEITTFLIGELFSSGWSVWMNRFAMLGTYYFWGPVILVTALWILLKGKERRLELSFLGLVVLGGEALDEGLRYLFHRTGPLPSGLRDPYTFPSEQSLLSLIVVGIAVYLGVRHYGGVKLRMAGVLSVILISLLVGISRIYFGIQYPSDVAAGFAFGGVWLSLNVVLLEIFRLLSERSRQA</sequence>